<evidence type="ECO:0000256" key="4">
    <source>
        <dbReference type="SAM" id="Phobius"/>
    </source>
</evidence>
<dbReference type="PANTHER" id="PTHR10117:SF51">
    <property type="entry name" value="TRANSIENT RECEPTOR POTENTIAL PROTEIN"/>
    <property type="match status" value="1"/>
</dbReference>
<dbReference type="GO" id="GO:0051480">
    <property type="term" value="P:regulation of cytosolic calcium ion concentration"/>
    <property type="evidence" value="ECO:0007669"/>
    <property type="project" value="TreeGrafter"/>
</dbReference>
<keyword evidence="4" id="KW-1133">Transmembrane helix</keyword>
<organism evidence="5 6">
    <name type="scientific">Temnothorax longispinosus</name>
    <dbReference type="NCBI Taxonomy" id="300112"/>
    <lineage>
        <taxon>Eukaryota</taxon>
        <taxon>Metazoa</taxon>
        <taxon>Ecdysozoa</taxon>
        <taxon>Arthropoda</taxon>
        <taxon>Hexapoda</taxon>
        <taxon>Insecta</taxon>
        <taxon>Pterygota</taxon>
        <taxon>Neoptera</taxon>
        <taxon>Endopterygota</taxon>
        <taxon>Hymenoptera</taxon>
        <taxon>Apocrita</taxon>
        <taxon>Aculeata</taxon>
        <taxon>Formicoidea</taxon>
        <taxon>Formicidae</taxon>
        <taxon>Myrmicinae</taxon>
        <taxon>Temnothorax</taxon>
    </lineage>
</organism>
<keyword evidence="4" id="KW-0812">Transmembrane</keyword>
<feature type="transmembrane region" description="Helical" evidence="4">
    <location>
        <begin position="34"/>
        <end position="51"/>
    </location>
</feature>
<dbReference type="Proteomes" id="UP000310200">
    <property type="component" value="Unassembled WGS sequence"/>
</dbReference>
<name>A0A4S2KG87_9HYME</name>
<dbReference type="InterPro" id="IPR002153">
    <property type="entry name" value="TRPC_channel"/>
</dbReference>
<keyword evidence="6" id="KW-1185">Reference proteome</keyword>
<keyword evidence="1" id="KW-0813">Transport</keyword>
<accession>A0A4S2KG87</accession>
<comment type="caution">
    <text evidence="5">The sequence shown here is derived from an EMBL/GenBank/DDBJ whole genome shotgun (WGS) entry which is preliminary data.</text>
</comment>
<dbReference type="GO" id="GO:0005886">
    <property type="term" value="C:plasma membrane"/>
    <property type="evidence" value="ECO:0007669"/>
    <property type="project" value="TreeGrafter"/>
</dbReference>
<keyword evidence="5" id="KW-0675">Receptor</keyword>
<dbReference type="GO" id="GO:0070679">
    <property type="term" value="F:inositol 1,4,5 trisphosphate binding"/>
    <property type="evidence" value="ECO:0007669"/>
    <property type="project" value="TreeGrafter"/>
</dbReference>
<evidence type="ECO:0000256" key="2">
    <source>
        <dbReference type="ARBA" id="ARBA00023065"/>
    </source>
</evidence>
<keyword evidence="4" id="KW-0472">Membrane</keyword>
<dbReference type="PANTHER" id="PTHR10117">
    <property type="entry name" value="TRANSIENT RECEPTOR POTENTIAL CHANNEL"/>
    <property type="match status" value="1"/>
</dbReference>
<feature type="non-terminal residue" evidence="5">
    <location>
        <position position="1"/>
    </location>
</feature>
<dbReference type="AlphaFoldDB" id="A0A4S2KG87"/>
<sequence length="134" mass="15257">FVAHPNVQQLLAAIWYDGLPGFRRKSMIAQLMEVAKLGAMFPIYSTIYMMAPTSQMGSFMKKPFVKFICHSASYAFFLMLLGMASQRIEYLLIELFGNEWMREILAGWKKRERGCIPGFVETGVVIYVISNAAK</sequence>
<evidence type="ECO:0000256" key="1">
    <source>
        <dbReference type="ARBA" id="ARBA00022448"/>
    </source>
</evidence>
<evidence type="ECO:0000313" key="6">
    <source>
        <dbReference type="Proteomes" id="UP000310200"/>
    </source>
</evidence>
<dbReference type="GO" id="GO:0034703">
    <property type="term" value="C:cation channel complex"/>
    <property type="evidence" value="ECO:0007669"/>
    <property type="project" value="TreeGrafter"/>
</dbReference>
<evidence type="ECO:0000313" key="5">
    <source>
        <dbReference type="EMBL" id="TGZ48455.1"/>
    </source>
</evidence>
<dbReference type="EMBL" id="QBLH01002461">
    <property type="protein sequence ID" value="TGZ48455.1"/>
    <property type="molecule type" value="Genomic_DNA"/>
</dbReference>
<proteinExistence type="predicted"/>
<reference evidence="5 6" key="1">
    <citation type="journal article" date="2019" name="Philos. Trans. R. Soc. Lond., B, Biol. Sci.">
        <title>Ant behaviour and brain gene expression of defending hosts depend on the ecological success of the intruding social parasite.</title>
        <authorList>
            <person name="Kaur R."/>
            <person name="Stoldt M."/>
            <person name="Jongepier E."/>
            <person name="Feldmeyer B."/>
            <person name="Menzel F."/>
            <person name="Bornberg-Bauer E."/>
            <person name="Foitzik S."/>
        </authorList>
    </citation>
    <scope>NUCLEOTIDE SEQUENCE [LARGE SCALE GENOMIC DNA]</scope>
    <source>
        <tissue evidence="5">Whole body</tissue>
    </source>
</reference>
<keyword evidence="3" id="KW-0407">Ion channel</keyword>
<dbReference type="STRING" id="300112.A0A4S2KG87"/>
<protein>
    <submittedName>
        <fullName evidence="5">Transient receptor potential protein</fullName>
    </submittedName>
</protein>
<gene>
    <name evidence="5" type="ORF">DBV15_12861</name>
</gene>
<feature type="transmembrane region" description="Helical" evidence="4">
    <location>
        <begin position="63"/>
        <end position="84"/>
    </location>
</feature>
<dbReference type="GO" id="GO:0015279">
    <property type="term" value="F:store-operated calcium channel activity"/>
    <property type="evidence" value="ECO:0007669"/>
    <property type="project" value="TreeGrafter"/>
</dbReference>
<evidence type="ECO:0000256" key="3">
    <source>
        <dbReference type="ARBA" id="ARBA00023303"/>
    </source>
</evidence>
<keyword evidence="2" id="KW-0406">Ion transport</keyword>